<dbReference type="Gene3D" id="3.40.50.150">
    <property type="entry name" value="Vaccinia Virus protein VP39"/>
    <property type="match status" value="1"/>
</dbReference>
<dbReference type="EC" id="2.1.1.132" evidence="7"/>
<dbReference type="SUPFAM" id="SSF53335">
    <property type="entry name" value="S-adenosyl-L-methionine-dependent methyltransferases"/>
    <property type="match status" value="1"/>
</dbReference>
<dbReference type="GO" id="GO:0046025">
    <property type="term" value="F:precorrin-6Y C5,15-methyltransferase (decarboxylating) activity"/>
    <property type="evidence" value="ECO:0007669"/>
    <property type="project" value="UniProtKB-EC"/>
</dbReference>
<dbReference type="Gene3D" id="3.40.1010.10">
    <property type="entry name" value="Cobalt-precorrin-4 Transmethylase, Domain 1"/>
    <property type="match status" value="1"/>
</dbReference>
<dbReference type="InterPro" id="IPR014776">
    <property type="entry name" value="4pyrrole_Mease_sub2"/>
</dbReference>
<dbReference type="SUPFAM" id="SSF53790">
    <property type="entry name" value="Tetrapyrrole methylase"/>
    <property type="match status" value="1"/>
</dbReference>
<dbReference type="Gene3D" id="3.30.950.10">
    <property type="entry name" value="Methyltransferase, Cobalt-precorrin-4 Transmethylase, Domain 2"/>
    <property type="match status" value="1"/>
</dbReference>
<dbReference type="eggNOG" id="COG2242">
    <property type="taxonomic scope" value="Bacteria"/>
</dbReference>
<evidence type="ECO:0000313" key="7">
    <source>
        <dbReference type="EMBL" id="CBK41817.1"/>
    </source>
</evidence>
<dbReference type="InterPro" id="IPR006365">
    <property type="entry name" value="Cbl_synth_CobL"/>
</dbReference>
<dbReference type="KEGG" id="nde:NIDE2097"/>
<accession>D8PF08</accession>
<dbReference type="GO" id="GO:0032259">
    <property type="term" value="P:methylation"/>
    <property type="evidence" value="ECO:0007669"/>
    <property type="project" value="UniProtKB-KW"/>
</dbReference>
<dbReference type="CDD" id="cd02440">
    <property type="entry name" value="AdoMet_MTases"/>
    <property type="match status" value="1"/>
</dbReference>
<dbReference type="OrthoDB" id="9787825at2"/>
<gene>
    <name evidence="7" type="primary">cobL</name>
    <name evidence="7" type="ORF">NIDE2097</name>
</gene>
<dbReference type="Proteomes" id="UP000001660">
    <property type="component" value="Chromosome"/>
</dbReference>
<reference evidence="7 8" key="1">
    <citation type="journal article" date="2010" name="Proc. Natl. Acad. Sci. U.S.A.">
        <title>A Nitrospira metagenome illuminates the physiology and evolution of globally important nitrite-oxidizing bacteria.</title>
        <authorList>
            <person name="Lucker S."/>
            <person name="Wagner M."/>
            <person name="Maixner F."/>
            <person name="Pelletier E."/>
            <person name="Koch H."/>
            <person name="Vacherie B."/>
            <person name="Rattei T."/>
            <person name="Sinninghe Damste J."/>
            <person name="Spieck E."/>
            <person name="Le Paslier D."/>
            <person name="Daims H."/>
        </authorList>
    </citation>
    <scope>NUCLEOTIDE SEQUENCE [LARGE SCALE GENOMIC DNA]</scope>
</reference>
<dbReference type="PIRSF" id="PIRSF036428">
    <property type="entry name" value="CobL"/>
    <property type="match status" value="1"/>
</dbReference>
<evidence type="ECO:0000256" key="2">
    <source>
        <dbReference type="ARBA" id="ARBA00022573"/>
    </source>
</evidence>
<dbReference type="InterPro" id="IPR035996">
    <property type="entry name" value="4pyrrol_Methylase_sf"/>
</dbReference>
<dbReference type="eggNOG" id="COG2241">
    <property type="taxonomic scope" value="Bacteria"/>
</dbReference>
<dbReference type="InterPro" id="IPR014008">
    <property type="entry name" value="Cbl_synth_MTase_CbiT"/>
</dbReference>
<keyword evidence="4 7" id="KW-0808">Transferase</keyword>
<evidence type="ECO:0000256" key="3">
    <source>
        <dbReference type="ARBA" id="ARBA00022603"/>
    </source>
</evidence>
<dbReference type="UniPathway" id="UPA00148"/>
<dbReference type="InterPro" id="IPR014777">
    <property type="entry name" value="4pyrrole_Mease_sub1"/>
</dbReference>
<keyword evidence="3 7" id="KW-0489">Methyltransferase</keyword>
<keyword evidence="8" id="KW-1185">Reference proteome</keyword>
<dbReference type="EMBL" id="FP929003">
    <property type="protein sequence ID" value="CBK41817.1"/>
    <property type="molecule type" value="Genomic_DNA"/>
</dbReference>
<dbReference type="InterPro" id="IPR029063">
    <property type="entry name" value="SAM-dependent_MTases_sf"/>
</dbReference>
<evidence type="ECO:0000256" key="5">
    <source>
        <dbReference type="ARBA" id="ARBA00022691"/>
    </source>
</evidence>
<evidence type="ECO:0000256" key="1">
    <source>
        <dbReference type="ARBA" id="ARBA00004953"/>
    </source>
</evidence>
<dbReference type="Pfam" id="PF00590">
    <property type="entry name" value="TP_methylase"/>
    <property type="match status" value="1"/>
</dbReference>
<name>D8PF08_9BACT</name>
<keyword evidence="2" id="KW-0169">Cobalamin biosynthesis</keyword>
<dbReference type="InterPro" id="IPR050714">
    <property type="entry name" value="Cobalamin_biosynth_MTase"/>
</dbReference>
<organism evidence="7 8">
    <name type="scientific">Nitrospira defluvii</name>
    <dbReference type="NCBI Taxonomy" id="330214"/>
    <lineage>
        <taxon>Bacteria</taxon>
        <taxon>Pseudomonadati</taxon>
        <taxon>Nitrospirota</taxon>
        <taxon>Nitrospiria</taxon>
        <taxon>Nitrospirales</taxon>
        <taxon>Nitrospiraceae</taxon>
        <taxon>Nitrospira</taxon>
    </lineage>
</organism>
<dbReference type="CDD" id="cd11644">
    <property type="entry name" value="Precorrin-6Y-MT"/>
    <property type="match status" value="1"/>
</dbReference>
<evidence type="ECO:0000259" key="6">
    <source>
        <dbReference type="Pfam" id="PF00590"/>
    </source>
</evidence>
<dbReference type="GO" id="GO:0009236">
    <property type="term" value="P:cobalamin biosynthetic process"/>
    <property type="evidence" value="ECO:0007669"/>
    <property type="project" value="UniProtKB-UniPathway"/>
</dbReference>
<dbReference type="STRING" id="330214.NIDE2097"/>
<feature type="domain" description="Tetrapyrrole methylase" evidence="6">
    <location>
        <begin position="7"/>
        <end position="195"/>
    </location>
</feature>
<keyword evidence="5" id="KW-0949">S-adenosyl-L-methionine</keyword>
<proteinExistence type="predicted"/>
<dbReference type="GO" id="GO:0008276">
    <property type="term" value="F:protein methyltransferase activity"/>
    <property type="evidence" value="ECO:0007669"/>
    <property type="project" value="InterPro"/>
</dbReference>
<dbReference type="AlphaFoldDB" id="D8PF08"/>
<evidence type="ECO:0000313" key="8">
    <source>
        <dbReference type="Proteomes" id="UP000001660"/>
    </source>
</evidence>
<evidence type="ECO:0000256" key="4">
    <source>
        <dbReference type="ARBA" id="ARBA00022679"/>
    </source>
</evidence>
<dbReference type="PANTHER" id="PTHR43182">
    <property type="entry name" value="COBALT-PRECORRIN-6B C(15)-METHYLTRANSFERASE (DECARBOXYLATING)"/>
    <property type="match status" value="1"/>
</dbReference>
<sequence length="418" mass="45010">MSRRRAVSVVGIGDDGCVSLTSRAMSAITNAQVLVGGERHLEFFPQFHGRRIVLKNGIASALDQVVELAEEQNVCILASGDPLFFGVGGLVIKKVGAEHVEVIPQPSSVQLAFARAGLKWDDAAFLSLHGRPIGGFLTRLKRLSKVAVLTDEQNAPAQIAAHMIEHGDRGWNAWVCESLGGVDERVRAFSLDELAAADDIRPLNVLLLTRIEPGWRPPPAIPFLHEDAFAKRMPKKGLITKREVRLLSLAALQIRPDSVLWDIGAGSGSVAIEAACLAPEGRVYAIEVDPEGVEICRDNVRAHAVDNVQVVAGKAPEALAGLETPDAVFVGGSKGSMDDIISVALERLRLGGRLVVNAVTLENAGEAYHVIRRHGLVPEVTLLQVSRSEPLAHYLRYEALNPIQIFSVTKPEPVEGPS</sequence>
<dbReference type="NCBIfam" id="TIGR02469">
    <property type="entry name" value="CbiT"/>
    <property type="match status" value="1"/>
</dbReference>
<dbReference type="Pfam" id="PF01135">
    <property type="entry name" value="PCMT"/>
    <property type="match status" value="1"/>
</dbReference>
<dbReference type="InterPro" id="IPR012818">
    <property type="entry name" value="CbiE"/>
</dbReference>
<dbReference type="NCBIfam" id="TIGR02467">
    <property type="entry name" value="CbiE"/>
    <property type="match status" value="1"/>
</dbReference>
<comment type="pathway">
    <text evidence="1">Cofactor biosynthesis; adenosylcobalamin biosynthesis.</text>
</comment>
<dbReference type="PANTHER" id="PTHR43182:SF1">
    <property type="entry name" value="COBALT-PRECORRIN-7 C(5)-METHYLTRANSFERASE"/>
    <property type="match status" value="1"/>
</dbReference>
<protein>
    <submittedName>
        <fullName evidence="7">Precorrin-6Y C(5,15)-methyltransferase (Decarboxylating)</fullName>
        <ecNumber evidence="7">2.1.1.132</ecNumber>
    </submittedName>
</protein>
<dbReference type="HOGENOM" id="CLU_031955_1_2_0"/>
<dbReference type="InterPro" id="IPR000878">
    <property type="entry name" value="4pyrrol_Mease"/>
</dbReference>